<evidence type="ECO:0000313" key="2">
    <source>
        <dbReference type="Proteomes" id="UP000481872"/>
    </source>
</evidence>
<dbReference type="GO" id="GO:0016805">
    <property type="term" value="F:dipeptidase activity"/>
    <property type="evidence" value="ECO:0007669"/>
    <property type="project" value="TreeGrafter"/>
</dbReference>
<dbReference type="GO" id="GO:0071713">
    <property type="term" value="F:para-aminobenzoyl-glutamate hydrolase activity"/>
    <property type="evidence" value="ECO:0007669"/>
    <property type="project" value="TreeGrafter"/>
</dbReference>
<sequence length="379" mass="42950">MKQNVISYLSTIKNEILSINSFLYNNPEKPFHEYNSCKYLINILRKHDFNITENFLDINTAFKATYGQGYPKICYICKYSAHETLGHIYGNNSNAAISIGAGIALKEILNKMNGTIIIIGCPGLYSNGSEIKMTHENVFEDADLIIAPHVDNTNSESGTSMASIPLKIDYTLNKTDNRSLEFSLFNLQSLNQIVKSSCDKCYIDKLNIDINNKIQDKLINETFKFHLKSPCIKEAETIEHKIRSYFTSLESMLDIKYNVCLYELPCKQLISNTVLSRIFSHNLKECGIINIDEPKTMEYSLGIGTISHTTPTIYPSISITDDTSIHCPSTEFKDSTLLELSCKRILLAAQCIAITSIDFLEREDLLKEITVNHYNNIKK</sequence>
<dbReference type="Gene3D" id="3.40.630.10">
    <property type="entry name" value="Zn peptidases"/>
    <property type="match status" value="1"/>
</dbReference>
<dbReference type="EMBL" id="JAAGPU010000004">
    <property type="protein sequence ID" value="NEU03959.1"/>
    <property type="molecule type" value="Genomic_DNA"/>
</dbReference>
<name>A0A6M0H058_9CLOT</name>
<dbReference type="RefSeq" id="WP_061993982.1">
    <property type="nucleotide sequence ID" value="NZ_JAAGPU010000004.1"/>
</dbReference>
<organism evidence="1 2">
    <name type="scientific">Clostridium senegalense</name>
    <dbReference type="NCBI Taxonomy" id="1465809"/>
    <lineage>
        <taxon>Bacteria</taxon>
        <taxon>Bacillati</taxon>
        <taxon>Bacillota</taxon>
        <taxon>Clostridia</taxon>
        <taxon>Eubacteriales</taxon>
        <taxon>Clostridiaceae</taxon>
        <taxon>Clostridium</taxon>
    </lineage>
</organism>
<comment type="caution">
    <text evidence="1">The sequence shown here is derived from an EMBL/GenBank/DDBJ whole genome shotgun (WGS) entry which is preliminary data.</text>
</comment>
<evidence type="ECO:0000313" key="1">
    <source>
        <dbReference type="EMBL" id="NEU03959.1"/>
    </source>
</evidence>
<gene>
    <name evidence="1" type="ORF">G3M99_03650</name>
</gene>
<dbReference type="GO" id="GO:0005737">
    <property type="term" value="C:cytoplasm"/>
    <property type="evidence" value="ECO:0007669"/>
    <property type="project" value="TreeGrafter"/>
</dbReference>
<dbReference type="GO" id="GO:0046657">
    <property type="term" value="P:folic acid catabolic process"/>
    <property type="evidence" value="ECO:0007669"/>
    <property type="project" value="TreeGrafter"/>
</dbReference>
<proteinExistence type="predicted"/>
<reference evidence="1 2" key="1">
    <citation type="submission" date="2020-02" db="EMBL/GenBank/DDBJ databases">
        <title>Genome assembly of a novel Clostridium senegalense strain.</title>
        <authorList>
            <person name="Gupta T.B."/>
            <person name="Jauregui R."/>
            <person name="Maclean P."/>
            <person name="Nawarathana A."/>
            <person name="Brightwell G."/>
        </authorList>
    </citation>
    <scope>NUCLEOTIDE SEQUENCE [LARGE SCALE GENOMIC DNA]</scope>
    <source>
        <strain evidence="1 2">AGRFS4</strain>
    </source>
</reference>
<dbReference type="AlphaFoldDB" id="A0A6M0H058"/>
<dbReference type="PANTHER" id="PTHR30575:SF0">
    <property type="entry name" value="XAA-ARG DIPEPTIDASE"/>
    <property type="match status" value="1"/>
</dbReference>
<dbReference type="Proteomes" id="UP000481872">
    <property type="component" value="Unassembled WGS sequence"/>
</dbReference>
<dbReference type="InterPro" id="IPR052030">
    <property type="entry name" value="Peptidase_M20/M20A_hydrolases"/>
</dbReference>
<keyword evidence="2" id="KW-1185">Reference proteome</keyword>
<dbReference type="PANTHER" id="PTHR30575">
    <property type="entry name" value="PEPTIDASE M20"/>
    <property type="match status" value="1"/>
</dbReference>
<accession>A0A6M0H058</accession>
<dbReference type="SUPFAM" id="SSF53187">
    <property type="entry name" value="Zn-dependent exopeptidases"/>
    <property type="match status" value="1"/>
</dbReference>
<protein>
    <submittedName>
        <fullName evidence="1">M20 family metallopeptidase</fullName>
    </submittedName>
</protein>
<dbReference type="Gene3D" id="3.30.70.360">
    <property type="match status" value="1"/>
</dbReference>